<dbReference type="RefSeq" id="XP_001276864.1">
    <property type="nucleotide sequence ID" value="XM_001276863.1"/>
</dbReference>
<dbReference type="InterPro" id="IPR036322">
    <property type="entry name" value="WD40_repeat_dom_sf"/>
</dbReference>
<keyword evidence="4" id="KW-1185">Reference proteome</keyword>
<dbReference type="SUPFAM" id="SSF50978">
    <property type="entry name" value="WD40 repeat-like"/>
    <property type="match status" value="1"/>
</dbReference>
<keyword evidence="1" id="KW-0175">Coiled coil</keyword>
<dbReference type="InterPro" id="IPR036372">
    <property type="entry name" value="BEACH_dom_sf"/>
</dbReference>
<evidence type="ECO:0000256" key="1">
    <source>
        <dbReference type="SAM" id="Coils"/>
    </source>
</evidence>
<dbReference type="PANTHER" id="PTHR13743">
    <property type="entry name" value="BEIGE/BEACH-RELATED"/>
    <property type="match status" value="1"/>
</dbReference>
<dbReference type="VEuPathDB" id="TrichDB:TVAG_119530"/>
<dbReference type="PANTHER" id="PTHR13743:SF161">
    <property type="entry name" value="BEIGE_BEACH DOMAIN CONTAINING PROTEIN"/>
    <property type="match status" value="1"/>
</dbReference>
<dbReference type="InterPro" id="IPR050865">
    <property type="entry name" value="BEACH_Domain"/>
</dbReference>
<organism evidence="3 4">
    <name type="scientific">Trichomonas vaginalis (strain ATCC PRA-98 / G3)</name>
    <dbReference type="NCBI Taxonomy" id="412133"/>
    <lineage>
        <taxon>Eukaryota</taxon>
        <taxon>Metamonada</taxon>
        <taxon>Parabasalia</taxon>
        <taxon>Trichomonadida</taxon>
        <taxon>Trichomonadidae</taxon>
        <taxon>Trichomonas</taxon>
    </lineage>
</organism>
<dbReference type="OMA" id="SAMINEM"/>
<reference evidence="3" key="1">
    <citation type="submission" date="2006-10" db="EMBL/GenBank/DDBJ databases">
        <authorList>
            <person name="Amadeo P."/>
            <person name="Zhao Q."/>
            <person name="Wortman J."/>
            <person name="Fraser-Liggett C."/>
            <person name="Carlton J."/>
        </authorList>
    </citation>
    <scope>NUCLEOTIDE SEQUENCE</scope>
    <source>
        <strain evidence="3">G3</strain>
    </source>
</reference>
<dbReference type="InParanoid" id="A2D799"/>
<dbReference type="InterPro" id="IPR000409">
    <property type="entry name" value="BEACH_dom"/>
</dbReference>
<dbReference type="Proteomes" id="UP000001542">
    <property type="component" value="Unassembled WGS sequence"/>
</dbReference>
<dbReference type="eggNOG" id="KOG1786">
    <property type="taxonomic scope" value="Eukaryota"/>
</dbReference>
<sequence>MIVDDISSILNIQMPEIPDSLPIDLSNIIKSVNTPILRTINFLTIPDSKNITEVLEYLNFDFPIIPTFLMLIEKYQDFDSQSSDILAIYVLYMYISCVLYANETNDYQYYTMILNSIPNLQNSKHFPLLQNCFFKIIQECINHPDCATLNTFFQGISDYSLLSCSHSPEFENILVSILLFVTSQNHDDKLIFIKFILELTKEKFQFNATNSMKIINLIEPHVIGLDCTAMQLFNTLSEPLFSDIILDIYKNIIDSLISFAKTTEMIKIPKIEKSTIDFIPNLNPKIIFEYSDLETFEDELSEDNVTIEQLPSNISLLQDSQEEIFKIISILTKRSTKCEDTLLSRFTVLNKINMNEILVLIYLIQDLTLSSQNCSTYISLILNSQLFDDTINPISDKIFYKIFIQSMNVLNESKFIGLTNIFKQKHISFFLCSIILKIIFYNFYKILVDDLCNEEFMNDIVMSSCYYQEQHKYANDENLQIIEESRKTIFKIFNEVVSNKSLNYKWFSNHNFVKHLLSLLMETSVRKFSENLIKKYLNCSESPIQEVFIQELLNVLTDFSNNFSDPIYIDLMTSLISICNSAKSINFSLLIDLIIEIITKIEPNSITFPLFEACIRFLTNSYMTHILDFNEITKISKTTQEFNKTKFKQQIDDLMQNLLYETNKIFIKNASILGIIVESSLDDNDLMQNLDFVYNILEKSIYNMKISHDLKFDLYLVEKLLKIKQENEDRSNVVSKIFSILSLSVSIFISEDIVSKIMNLLKPINKTRISQYQSLYISFVSDVFASSLKNTNYFTILNFEKSPLLINTNKFDKNFDIDMEMFLEVSDVPFRLLNFNDTKNSFDVDIKNGLISISAISDVKTIKNFNQQIDFNKWLKIKISITFEKDSAIFKLFYNNSTEIIIFSDISYKEDESILYSLYPLNQFYEFPIGYVSNLSISRNSEETEEILPILNSNLISFMFTNDLNLDNFIVLYLQPKYLTNNGLIIQNLFEKITSLFKNLFIISDVSQTIFLEKNFSEILSQILVQTKKTGYQEYLELYNEIFSVITIDELRNDFLKNIIMNLSIWSLADLLQIVNHWKSDVIVNHKNDMKGTLTIYDFTSFLRENFDEYSKEMSEILKTIMPIYIDIWSIDYDQSQLIYLIGECQVTTNIQIVKFLLSLTKSVTFSIQNVTISPETTKHFYLLHHLISYCDEMMFVDILEIFFYLNQKKLLNMSFDRHILSIVRSTPQRVCTKTVLKYLVRNINDGFIEFLPLCCLISCECDEVQYFLQAIENKNGLTSDNDRIMWLLILFDRFPDYQQQIFDLIFDEQKISIFCSLLHILQSPYLCETICCHFLTFAIDRALRNFKNLTQDYVNKLLYFCYLSILFQPKKCNDLFLENLMLQSPYTKKKQKRRSSGLFLPLYVKLDKSITNSLTDQFIYSLHMSENGGWLDSKFALKVIKLYEIFPCPELSSFDILTASYLMKLYPTDVNAHLNTIPFSYLELRNNYNLIMRFPNYKKYINFDLSMFESEYNAEIAFRCFEQIASCYPIQEIIHELMVKVKQIHEERKDEEKNIMTSIDKNIVENILNTDNLYVKNKAENRQKLLSEIKILIEEQTSENIKVFLKKKNDKKDSDLSDFAKNETEASSLPVFKIEKIKLTNSPSSLSLTEKSPIGELNLGKKEEEENQIEITQKEEMIYYEIRDDILVHGLPMKMKLNENYNDHKIASQRRDKGRGDREVFDFKKYKKPTETNCSLITIYGEFPCYLLLTNKNLIIKNEVTNDIIKTEELEMIRAVEYLHTKNGCEIFVKNGKSYFIVFNNEQIITKFSNLIPIDNLTEKWLNYEITNFEYIMEINRRTSRSFNVLPQYPIMPWIILDTKSETLEFQNLRDFGLNSGIMTHEKFLSFTEKKREIFYSAMINEMSVLYYLMRMEPFTSLHIQFQSGKFDHAKRLFQSLEETIDFDDFSSELIPEFYFSPEFLTNKNRFDLGLEDSNILLPKWCKSPIEFVYLNRKIMESSKVSENIDKWFDLIWGIDRKKENNKYDPSLYDDSPNPEMMLGMGVIPKQIFFKKHPKRKQKVNNSAKKVTFFKFVPLQSPKLHVTDKGEIEIVANIGENSVTAVLTPSFNLFSYILTNYSLRQSFSTKRFCYLTDNNKTITFFNSGKFTKSISFISDVIKIEMNNRITVCLTKDSILHVFTKNEFIDFSLFVYDTDISCLYVCSDYDTIVYGTKSGVICSISIRNQQIYKTASVDYSIEKIEISPGWGFIVCSNETEISVFDLNLNFIRTKSFDEGLVNWCLLKDIYGFDHIIAQFGNLMIQKAELFYLDFIYFGEFNKKVSSMIYSKQKSEIYMVSDDGHGCSMLI</sequence>
<accession>A2D799</accession>
<dbReference type="SMART" id="SM01026">
    <property type="entry name" value="Beach"/>
    <property type="match status" value="1"/>
</dbReference>
<feature type="coiled-coil region" evidence="1">
    <location>
        <begin position="1535"/>
        <end position="1596"/>
    </location>
</feature>
<reference evidence="3" key="2">
    <citation type="journal article" date="2007" name="Science">
        <title>Draft genome sequence of the sexually transmitted pathogen Trichomonas vaginalis.</title>
        <authorList>
            <person name="Carlton J.M."/>
            <person name="Hirt R.P."/>
            <person name="Silva J.C."/>
            <person name="Delcher A.L."/>
            <person name="Schatz M."/>
            <person name="Zhao Q."/>
            <person name="Wortman J.R."/>
            <person name="Bidwell S.L."/>
            <person name="Alsmark U.C.M."/>
            <person name="Besteiro S."/>
            <person name="Sicheritz-Ponten T."/>
            <person name="Noel C.J."/>
            <person name="Dacks J.B."/>
            <person name="Foster P.G."/>
            <person name="Simillion C."/>
            <person name="Van de Peer Y."/>
            <person name="Miranda-Saavedra D."/>
            <person name="Barton G.J."/>
            <person name="Westrop G.D."/>
            <person name="Mueller S."/>
            <person name="Dessi D."/>
            <person name="Fiori P.L."/>
            <person name="Ren Q."/>
            <person name="Paulsen I."/>
            <person name="Zhang H."/>
            <person name="Bastida-Corcuera F.D."/>
            <person name="Simoes-Barbosa A."/>
            <person name="Brown M.T."/>
            <person name="Hayes R.D."/>
            <person name="Mukherjee M."/>
            <person name="Okumura C.Y."/>
            <person name="Schneider R."/>
            <person name="Smith A.J."/>
            <person name="Vanacova S."/>
            <person name="Villalvazo M."/>
            <person name="Haas B.J."/>
            <person name="Pertea M."/>
            <person name="Feldblyum T.V."/>
            <person name="Utterback T.R."/>
            <person name="Shu C.L."/>
            <person name="Osoegawa K."/>
            <person name="de Jong P.J."/>
            <person name="Hrdy I."/>
            <person name="Horvathova L."/>
            <person name="Zubacova Z."/>
            <person name="Dolezal P."/>
            <person name="Malik S.B."/>
            <person name="Logsdon J.M. Jr."/>
            <person name="Henze K."/>
            <person name="Gupta A."/>
            <person name="Wang C.C."/>
            <person name="Dunne R.L."/>
            <person name="Upcroft J.A."/>
            <person name="Upcroft P."/>
            <person name="White O."/>
            <person name="Salzberg S.L."/>
            <person name="Tang P."/>
            <person name="Chiu C.-H."/>
            <person name="Lee Y.-S."/>
            <person name="Embley T.M."/>
            <person name="Coombs G.H."/>
            <person name="Mottram J.C."/>
            <person name="Tachezy J."/>
            <person name="Fraser-Liggett C.M."/>
            <person name="Johnson P.J."/>
        </authorList>
    </citation>
    <scope>NUCLEOTIDE SEQUENCE [LARGE SCALE GENOMIC DNA]</scope>
    <source>
        <strain evidence="3">G3</strain>
    </source>
</reference>
<evidence type="ECO:0000313" key="3">
    <source>
        <dbReference type="EMBL" id="EAY23616.1"/>
    </source>
</evidence>
<proteinExistence type="predicted"/>
<dbReference type="Pfam" id="PF02138">
    <property type="entry name" value="Beach"/>
    <property type="match status" value="1"/>
</dbReference>
<dbReference type="Gene3D" id="1.10.1540.10">
    <property type="entry name" value="BEACH domain"/>
    <property type="match status" value="1"/>
</dbReference>
<dbReference type="PROSITE" id="PS50197">
    <property type="entry name" value="BEACH"/>
    <property type="match status" value="1"/>
</dbReference>
<dbReference type="KEGG" id="tva:4720854"/>
<gene>
    <name evidence="3" type="ORF">TVAG_119530</name>
</gene>
<evidence type="ECO:0000313" key="4">
    <source>
        <dbReference type="Proteomes" id="UP000001542"/>
    </source>
</evidence>
<dbReference type="CDD" id="cd06071">
    <property type="entry name" value="Beach"/>
    <property type="match status" value="1"/>
</dbReference>
<dbReference type="EMBL" id="DS113177">
    <property type="protein sequence ID" value="EAY23616.1"/>
    <property type="molecule type" value="Genomic_DNA"/>
</dbReference>
<dbReference type="SMR" id="A2D799"/>
<name>A2D799_TRIV3</name>
<protein>
    <submittedName>
        <fullName evidence="3">Beige/BEACH domain containing protein</fullName>
    </submittedName>
</protein>
<dbReference type="SUPFAM" id="SSF81837">
    <property type="entry name" value="BEACH domain"/>
    <property type="match status" value="1"/>
</dbReference>
<dbReference type="SUPFAM" id="SSF50729">
    <property type="entry name" value="PH domain-like"/>
    <property type="match status" value="1"/>
</dbReference>
<dbReference type="VEuPathDB" id="TrichDB:TVAGG3_0992310"/>
<evidence type="ECO:0000259" key="2">
    <source>
        <dbReference type="PROSITE" id="PS50197"/>
    </source>
</evidence>
<dbReference type="STRING" id="5722.A2D799"/>
<feature type="domain" description="BEACH" evidence="2">
    <location>
        <begin position="1807"/>
        <end position="2077"/>
    </location>
</feature>